<protein>
    <submittedName>
        <fullName evidence="8">Quinol:cytochrome c oxidoreductase quinone-binding subunit 1</fullName>
    </submittedName>
</protein>
<feature type="transmembrane region" description="Helical" evidence="7">
    <location>
        <begin position="262"/>
        <end position="281"/>
    </location>
</feature>
<keyword evidence="6 7" id="KW-0472">Membrane</keyword>
<keyword evidence="9" id="KW-1185">Reference proteome</keyword>
<feature type="transmembrane region" description="Helical" evidence="7">
    <location>
        <begin position="39"/>
        <end position="63"/>
    </location>
</feature>
<dbReference type="Pfam" id="PF03916">
    <property type="entry name" value="NrfD"/>
    <property type="match status" value="1"/>
</dbReference>
<comment type="similarity">
    <text evidence="2">Belongs to the NrfD family.</text>
</comment>
<evidence type="ECO:0000313" key="8">
    <source>
        <dbReference type="EMBL" id="SHO72103.1"/>
    </source>
</evidence>
<evidence type="ECO:0000256" key="1">
    <source>
        <dbReference type="ARBA" id="ARBA00004651"/>
    </source>
</evidence>
<evidence type="ECO:0000256" key="3">
    <source>
        <dbReference type="ARBA" id="ARBA00022475"/>
    </source>
</evidence>
<feature type="transmembrane region" description="Helical" evidence="7">
    <location>
        <begin position="161"/>
        <end position="183"/>
    </location>
</feature>
<evidence type="ECO:0000256" key="6">
    <source>
        <dbReference type="ARBA" id="ARBA00023136"/>
    </source>
</evidence>
<organism evidence="8 9">
    <name type="scientific">Flavobacterium cucumis</name>
    <dbReference type="NCBI Taxonomy" id="416016"/>
    <lineage>
        <taxon>Bacteria</taxon>
        <taxon>Pseudomonadati</taxon>
        <taxon>Bacteroidota</taxon>
        <taxon>Flavobacteriia</taxon>
        <taxon>Flavobacteriales</taxon>
        <taxon>Flavobacteriaceae</taxon>
        <taxon>Flavobacterium</taxon>
    </lineage>
</organism>
<feature type="transmembrane region" description="Helical" evidence="7">
    <location>
        <begin position="344"/>
        <end position="361"/>
    </location>
</feature>
<feature type="transmembrane region" description="Helical" evidence="7">
    <location>
        <begin position="302"/>
        <end position="324"/>
    </location>
</feature>
<gene>
    <name evidence="8" type="ORF">SAMN05443547_0428</name>
</gene>
<dbReference type="InterPro" id="IPR005614">
    <property type="entry name" value="NrfD-like"/>
</dbReference>
<keyword evidence="5 7" id="KW-1133">Transmembrane helix</keyword>
<dbReference type="AlphaFoldDB" id="A0A1M7ZTH5"/>
<evidence type="ECO:0000313" key="9">
    <source>
        <dbReference type="Proteomes" id="UP000184611"/>
    </source>
</evidence>
<keyword evidence="3" id="KW-1003">Cell membrane</keyword>
<dbReference type="GO" id="GO:0005886">
    <property type="term" value="C:plasma membrane"/>
    <property type="evidence" value="ECO:0007669"/>
    <property type="project" value="UniProtKB-SubCell"/>
</dbReference>
<reference evidence="9" key="1">
    <citation type="submission" date="2016-12" db="EMBL/GenBank/DDBJ databases">
        <authorList>
            <person name="Varghese N."/>
            <person name="Submissions S."/>
        </authorList>
    </citation>
    <scope>NUCLEOTIDE SEQUENCE [LARGE SCALE GENOMIC DNA]</scope>
    <source>
        <strain evidence="9">DSM 18830</strain>
    </source>
</reference>
<sequence>MSSHYEAPIRKPLVVGSKSYHDVTVDVARPVEGRANKQWWIVFSIALAAFLWGLGCMIYTVTTGIGTWGLNKTVGWAWDITNFVWWVGIGHAGTLISAVLLLFRQKWRMAINRSAEAMTIFSVMQAGLFPIIHMGRPWLGYWVLPIPNQFGSLWVNFNSPLLWDVFAISTYLSVSLVFWWTGLLPDFAMLRDRAVTPFTKRVYSILSFGWSGRAKDWQRFEEVSLVLAGLATPLVLSVHTIVSFDFATSVIPGWHTTILPPYFVAGAIFSGFAMVNTLLIIMRKVSNLEDYITIQHIELMNIVIMITGSIVGCAYITELFVAWYSGVEYEQYAFLNRATGPYWWSYWLMMTCNVISPQVMWSKKIRTNIMASFIISIVVNVGMWFERFVIIVTSLHRDYLPSSWTMFQPTFVDAGIYIGTIGFFFVLFLLYSRSFPVIAQAEVKTILKSSGDNYKAEREKHGHNHSDNH</sequence>
<dbReference type="EMBL" id="FRYK01000001">
    <property type="protein sequence ID" value="SHO72103.1"/>
    <property type="molecule type" value="Genomic_DNA"/>
</dbReference>
<evidence type="ECO:0000256" key="7">
    <source>
        <dbReference type="SAM" id="Phobius"/>
    </source>
</evidence>
<name>A0A1M7ZTH5_9FLAO</name>
<comment type="subcellular location">
    <subcellularLocation>
        <location evidence="1">Cell membrane</location>
        <topology evidence="1">Multi-pass membrane protein</topology>
    </subcellularLocation>
</comment>
<accession>A0A1M7ZTH5</accession>
<dbReference type="STRING" id="416016.SAMN05443547_0428"/>
<feature type="transmembrane region" description="Helical" evidence="7">
    <location>
        <begin position="373"/>
        <end position="394"/>
    </location>
</feature>
<dbReference type="PANTHER" id="PTHR43044">
    <property type="match status" value="1"/>
</dbReference>
<evidence type="ECO:0000256" key="4">
    <source>
        <dbReference type="ARBA" id="ARBA00022692"/>
    </source>
</evidence>
<proteinExistence type="inferred from homology"/>
<evidence type="ECO:0000256" key="5">
    <source>
        <dbReference type="ARBA" id="ARBA00022989"/>
    </source>
</evidence>
<keyword evidence="4 7" id="KW-0812">Transmembrane</keyword>
<feature type="transmembrane region" description="Helical" evidence="7">
    <location>
        <begin position="223"/>
        <end position="242"/>
    </location>
</feature>
<dbReference type="OrthoDB" id="9806499at2"/>
<feature type="transmembrane region" description="Helical" evidence="7">
    <location>
        <begin position="414"/>
        <end position="431"/>
    </location>
</feature>
<dbReference type="RefSeq" id="WP_073580940.1">
    <property type="nucleotide sequence ID" value="NZ_CBCSEA010000001.1"/>
</dbReference>
<dbReference type="PANTHER" id="PTHR43044:SF2">
    <property type="entry name" value="POLYSULPHIDE REDUCTASE NRFD"/>
    <property type="match status" value="1"/>
</dbReference>
<evidence type="ECO:0000256" key="2">
    <source>
        <dbReference type="ARBA" id="ARBA00008929"/>
    </source>
</evidence>
<feature type="transmembrane region" description="Helical" evidence="7">
    <location>
        <begin position="83"/>
        <end position="103"/>
    </location>
</feature>
<feature type="transmembrane region" description="Helical" evidence="7">
    <location>
        <begin position="115"/>
        <end position="135"/>
    </location>
</feature>
<dbReference type="Proteomes" id="UP000184611">
    <property type="component" value="Unassembled WGS sequence"/>
</dbReference>